<keyword evidence="1" id="KW-0472">Membrane</keyword>
<evidence type="ECO:0000313" key="2">
    <source>
        <dbReference type="EMBL" id="KAK0181790.1"/>
    </source>
</evidence>
<sequence length="173" mass="19991">MKPTITSVAPQFSSVAPCSPDEVAIRPGDCVEGEVEEWLENETLAGFRVWQLAGIILSIILAIIITFCCCIRFRIPRTKQNIEADHIRKIITQSFRKELAKISNTDMDEMDLRKALERVRIDLDAEDEELQKQQQNIVIEKTHDGIRTRFHAMFFRMRTRFSENSPIQTNNVI</sequence>
<feature type="transmembrane region" description="Helical" evidence="1">
    <location>
        <begin position="49"/>
        <end position="71"/>
    </location>
</feature>
<evidence type="ECO:0008006" key="4">
    <source>
        <dbReference type="Google" id="ProtNLM"/>
    </source>
</evidence>
<keyword evidence="1" id="KW-0812">Transmembrane</keyword>
<reference evidence="2" key="2">
    <citation type="submission" date="2023-03" db="EMBL/GenBank/DDBJ databases">
        <authorList>
            <person name="Inwood S.N."/>
            <person name="Skelly J.G."/>
            <person name="Guhlin J."/>
            <person name="Harrop T.W.R."/>
            <person name="Goldson S.G."/>
            <person name="Dearden P.K."/>
        </authorList>
    </citation>
    <scope>NUCLEOTIDE SEQUENCE</scope>
    <source>
        <strain evidence="2">Lincoln</strain>
        <tissue evidence="2">Whole body</tissue>
    </source>
</reference>
<dbReference type="Pfam" id="PF16038">
    <property type="entry name" value="TMIE"/>
    <property type="match status" value="1"/>
</dbReference>
<accession>A0AA39G646</accession>
<dbReference type="PANTHER" id="PTHR28635">
    <property type="entry name" value="TRANSMEMBRANE INNER EAR EXPRESSED PROTEIN"/>
    <property type="match status" value="1"/>
</dbReference>
<name>A0AA39G646_MICHY</name>
<dbReference type="AlphaFoldDB" id="A0AA39G646"/>
<dbReference type="PANTHER" id="PTHR28635:SF1">
    <property type="entry name" value="TRANSMEMBRANE INNER EAR EXPRESSED PROTEIN"/>
    <property type="match status" value="1"/>
</dbReference>
<evidence type="ECO:0000256" key="1">
    <source>
        <dbReference type="SAM" id="Phobius"/>
    </source>
</evidence>
<dbReference type="EMBL" id="JAQQBR010000002">
    <property type="protein sequence ID" value="KAK0181790.1"/>
    <property type="molecule type" value="Genomic_DNA"/>
</dbReference>
<proteinExistence type="predicted"/>
<keyword evidence="3" id="KW-1185">Reference proteome</keyword>
<dbReference type="Proteomes" id="UP001168972">
    <property type="component" value="Unassembled WGS sequence"/>
</dbReference>
<gene>
    <name evidence="2" type="ORF">PV327_004040</name>
</gene>
<dbReference type="InterPro" id="IPR032006">
    <property type="entry name" value="TMIE"/>
</dbReference>
<keyword evidence="1" id="KW-1133">Transmembrane helix</keyword>
<protein>
    <recommendedName>
        <fullName evidence="4">Transmembrane inner ear expressed protein</fullName>
    </recommendedName>
</protein>
<organism evidence="2 3">
    <name type="scientific">Microctonus hyperodae</name>
    <name type="common">Parasitoid wasp</name>
    <dbReference type="NCBI Taxonomy" id="165561"/>
    <lineage>
        <taxon>Eukaryota</taxon>
        <taxon>Metazoa</taxon>
        <taxon>Ecdysozoa</taxon>
        <taxon>Arthropoda</taxon>
        <taxon>Hexapoda</taxon>
        <taxon>Insecta</taxon>
        <taxon>Pterygota</taxon>
        <taxon>Neoptera</taxon>
        <taxon>Endopterygota</taxon>
        <taxon>Hymenoptera</taxon>
        <taxon>Apocrita</taxon>
        <taxon>Ichneumonoidea</taxon>
        <taxon>Braconidae</taxon>
        <taxon>Euphorinae</taxon>
        <taxon>Microctonus</taxon>
    </lineage>
</organism>
<reference evidence="2" key="1">
    <citation type="journal article" date="2023" name="bioRxiv">
        <title>Scaffold-level genome assemblies of two parasitoid biocontrol wasps reveal the parthenogenesis mechanism and an associated novel virus.</title>
        <authorList>
            <person name="Inwood S."/>
            <person name="Skelly J."/>
            <person name="Guhlin J."/>
            <person name="Harrop T."/>
            <person name="Goldson S."/>
            <person name="Dearden P."/>
        </authorList>
    </citation>
    <scope>NUCLEOTIDE SEQUENCE</scope>
    <source>
        <strain evidence="2">Lincoln</strain>
        <tissue evidence="2">Whole body</tissue>
    </source>
</reference>
<evidence type="ECO:0000313" key="3">
    <source>
        <dbReference type="Proteomes" id="UP001168972"/>
    </source>
</evidence>
<comment type="caution">
    <text evidence="2">The sequence shown here is derived from an EMBL/GenBank/DDBJ whole genome shotgun (WGS) entry which is preliminary data.</text>
</comment>